<protein>
    <submittedName>
        <fullName evidence="1">Uncharacterized protein</fullName>
    </submittedName>
</protein>
<evidence type="ECO:0000313" key="2">
    <source>
        <dbReference type="Proteomes" id="UP001159363"/>
    </source>
</evidence>
<reference evidence="1 2" key="1">
    <citation type="submission" date="2023-02" db="EMBL/GenBank/DDBJ databases">
        <title>LHISI_Scaffold_Assembly.</title>
        <authorList>
            <person name="Stuart O.P."/>
            <person name="Cleave R."/>
            <person name="Magrath M.J.L."/>
            <person name="Mikheyev A.S."/>
        </authorList>
    </citation>
    <scope>NUCLEOTIDE SEQUENCE [LARGE SCALE GENOMIC DNA]</scope>
    <source>
        <strain evidence="1">Daus_M_001</strain>
        <tissue evidence="1">Leg muscle</tissue>
    </source>
</reference>
<keyword evidence="2" id="KW-1185">Reference proteome</keyword>
<dbReference type="EMBL" id="JARBHB010000013">
    <property type="protein sequence ID" value="KAJ8869844.1"/>
    <property type="molecule type" value="Genomic_DNA"/>
</dbReference>
<gene>
    <name evidence="1" type="ORF">PR048_028853</name>
</gene>
<comment type="caution">
    <text evidence="1">The sequence shown here is derived from an EMBL/GenBank/DDBJ whole genome shotgun (WGS) entry which is preliminary data.</text>
</comment>
<organism evidence="1 2">
    <name type="scientific">Dryococelus australis</name>
    <dbReference type="NCBI Taxonomy" id="614101"/>
    <lineage>
        <taxon>Eukaryota</taxon>
        <taxon>Metazoa</taxon>
        <taxon>Ecdysozoa</taxon>
        <taxon>Arthropoda</taxon>
        <taxon>Hexapoda</taxon>
        <taxon>Insecta</taxon>
        <taxon>Pterygota</taxon>
        <taxon>Neoptera</taxon>
        <taxon>Polyneoptera</taxon>
        <taxon>Phasmatodea</taxon>
        <taxon>Verophasmatodea</taxon>
        <taxon>Anareolatae</taxon>
        <taxon>Phasmatidae</taxon>
        <taxon>Eurycanthinae</taxon>
        <taxon>Dryococelus</taxon>
    </lineage>
</organism>
<accession>A0ABQ9GBP6</accession>
<proteinExistence type="predicted"/>
<name>A0ABQ9GBP6_9NEOP</name>
<sequence>MITGTRLCVPLDGTLREAMLNTENTEFTDAAEVGAVIFFKGWIQKCSVKREQPISELLSVEACRNKRPLAFLPQSPGGIGSCRPFADERTTEAWSVTGQVSDRCPPGTRDENSCPSEGSCRLVIYRYVASLLSYVIAREEKMEFNCDIRRDVYVTTHDYPRLPVTTCDNLVQPVTTCDNLRLSVTTCDYLRQLATTCDYLQLSATTRDYLRQLAATYDYPRLPAITCDYLRQLAITCDYPQCNTGPRDIWGYRCSPFGVRHTISSDEFGSSSDRSRERVWSTHVHSSVPDARMSSGEVWCRSRSAAILVLDLTARGAGVIRCRYRILGVLVLLDVVIGGWGGAKCGMCGAKYGAYGAGCGAFGAGCGAFGAGCSVSGADYGTCGADYGTHGNDCGLYGADSSAMRAKGRASSRPKMECIPRRCLCHYCEKKFSKSRDSHRREVNCIRNVEQYKSQFGQRSDNLKRDLKSVLAGTPLTEVKSPADTGSLNKINDEASSCPLAMKNNTPLCSPLIRTRRFVLREYVYVDALGRLDVYFTFPAPLHSITCGFMGITGSLLRCSSQPYTIPVFRLGFLTRNPSQPTVTNQTKTLVARASRCHSESRCANIKVNAVPFRICTLICSNLLLSWVNENCNNIGGTTECKDEGELRENLPGIEPATPECNGGRNGRFPRKPAYQRHHLARFPLARNPGATQLGIESDSPWWEASGLTAQLLRPQMVLEIKAYVRVLVGVCDAACEIVTDGCGCSDRQENIPASRMIMPVLAHRDLGSEIAAVNALLFRSGGHICFIGIGYAKSKHRIKGLESDLTIAILVLSVILSPMLDVIHGHGYRVTVMVQVQGYLGPTWWLGNVITWWLVGSRPSNPLSYNIRNFNVPMRQNRHNHSTPAITSKPTKYRLIKKKECQTVANPLVFDLFTSKSEFCSILKQTCDTNRAGMLGENLICPLWDILYMLQVSPAACRAAGEHGCTICQAGRQVRPAGVADARPTDRGGYSRRGRRRLILRTAAGSCPGSRSWSAWHRPPPAISNRRPVTARRAQQHFSSTATPPTPPTHCTITSVTLRTPYTCVGGEHGQVVSHLFQTPGHFTSSLDGQAEPGSFTYIPGDITLETCKIRSELLYEFFRRQDIRQVFVLLRMDQWRVANCCKLMLHAPRMYSSKQAPAYLATVHHTSLDWTTQLSGLTQARLQPQQESLVQLSSEQSTVSLLASHQSDPNSIPGRVTPDFRMWESCWMMPSVGGFSWGPLISPTISFRRCSILTSITFIGSQDLDVKSRPHFAPLFDKCAFSSRQQPMAIDKLLLGAYSIEIYHLTISWLRVNGMTTVQSFAAIYTLIVSAFKDELGIYLAHFGATLEHKAQPTFTQSTQLCKCTGNVHKSSIVLRKVHCPMYQISLVKTTKQVCNSSSSHRELQSHMTTKWHHCRPTCRYAAVRQSAPGNLLVTSGSPRQQGIFRRMQ</sequence>
<dbReference type="Proteomes" id="UP001159363">
    <property type="component" value="Chromosome 12"/>
</dbReference>
<evidence type="ECO:0000313" key="1">
    <source>
        <dbReference type="EMBL" id="KAJ8869844.1"/>
    </source>
</evidence>